<comment type="similarity">
    <text evidence="2">Belongs to the VPS37 family.</text>
</comment>
<comment type="caution">
    <text evidence="8">The sequence shown here is derived from an EMBL/GenBank/DDBJ whole genome shotgun (WGS) entry which is preliminary data.</text>
</comment>
<dbReference type="Proteomes" id="UP001385951">
    <property type="component" value="Unassembled WGS sequence"/>
</dbReference>
<gene>
    <name evidence="8" type="ORF">QCA50_015303</name>
</gene>
<dbReference type="InterPro" id="IPR029012">
    <property type="entry name" value="Helix_hairpin_bin_sf"/>
</dbReference>
<protein>
    <recommendedName>
        <fullName evidence="7">VPS37 C-terminal domain-containing protein</fullName>
    </recommendedName>
</protein>
<keyword evidence="9" id="KW-1185">Reference proteome</keyword>
<accession>A0AAW0FJE6</accession>
<reference evidence="8 9" key="1">
    <citation type="submission" date="2022-09" db="EMBL/GenBank/DDBJ databases">
        <authorList>
            <person name="Palmer J.M."/>
        </authorList>
    </citation>
    <scope>NUCLEOTIDE SEQUENCE [LARGE SCALE GENOMIC DNA]</scope>
    <source>
        <strain evidence="8 9">DSM 7382</strain>
    </source>
</reference>
<dbReference type="EMBL" id="JASBNA010000040">
    <property type="protein sequence ID" value="KAK7681570.1"/>
    <property type="molecule type" value="Genomic_DNA"/>
</dbReference>
<organism evidence="8 9">
    <name type="scientific">Cerrena zonata</name>
    <dbReference type="NCBI Taxonomy" id="2478898"/>
    <lineage>
        <taxon>Eukaryota</taxon>
        <taxon>Fungi</taxon>
        <taxon>Dikarya</taxon>
        <taxon>Basidiomycota</taxon>
        <taxon>Agaricomycotina</taxon>
        <taxon>Agaricomycetes</taxon>
        <taxon>Polyporales</taxon>
        <taxon>Cerrenaceae</taxon>
        <taxon>Cerrena</taxon>
    </lineage>
</organism>
<dbReference type="InterPro" id="IPR037202">
    <property type="entry name" value="ESCRT_assembly_dom"/>
</dbReference>
<dbReference type="PANTHER" id="PTHR13678">
    <property type="entry name" value="VACUOLAR PROTEIN SORTING-ASSOCIATED PROTEIN 37"/>
    <property type="match status" value="1"/>
</dbReference>
<evidence type="ECO:0000259" key="7">
    <source>
        <dbReference type="PROSITE" id="PS51314"/>
    </source>
</evidence>
<feature type="domain" description="VPS37 C-terminal" evidence="7">
    <location>
        <begin position="86"/>
        <end position="175"/>
    </location>
</feature>
<comment type="subcellular location">
    <subcellularLocation>
        <location evidence="1">Endosome</location>
    </subcellularLocation>
</comment>
<dbReference type="SUPFAM" id="SSF140111">
    <property type="entry name" value="Endosomal sorting complex assembly domain"/>
    <property type="match status" value="1"/>
</dbReference>
<dbReference type="PANTHER" id="PTHR13678:SF2">
    <property type="entry name" value="VACUOLAR PROTEIN SORTING-ASSOCIATED PROTEIN 37A"/>
    <property type="match status" value="1"/>
</dbReference>
<dbReference type="GO" id="GO:0000813">
    <property type="term" value="C:ESCRT I complex"/>
    <property type="evidence" value="ECO:0007669"/>
    <property type="project" value="UniProtKB-ARBA"/>
</dbReference>
<keyword evidence="4" id="KW-0967">Endosome</keyword>
<evidence type="ECO:0000313" key="8">
    <source>
        <dbReference type="EMBL" id="KAK7681570.1"/>
    </source>
</evidence>
<evidence type="ECO:0000256" key="2">
    <source>
        <dbReference type="ARBA" id="ARBA00007617"/>
    </source>
</evidence>
<proteinExistence type="inferred from homology"/>
<dbReference type="GO" id="GO:0043162">
    <property type="term" value="P:ubiquitin-dependent protein catabolic process via the multivesicular body sorting pathway"/>
    <property type="evidence" value="ECO:0007669"/>
    <property type="project" value="UniProtKB-ARBA"/>
</dbReference>
<keyword evidence="3 6" id="KW-0813">Transport</keyword>
<dbReference type="Gene3D" id="1.10.287.660">
    <property type="entry name" value="Helix hairpin bin"/>
    <property type="match status" value="1"/>
</dbReference>
<evidence type="ECO:0000256" key="6">
    <source>
        <dbReference type="PROSITE-ProRule" id="PRU00646"/>
    </source>
</evidence>
<evidence type="ECO:0000256" key="4">
    <source>
        <dbReference type="ARBA" id="ARBA00022753"/>
    </source>
</evidence>
<evidence type="ECO:0000313" key="9">
    <source>
        <dbReference type="Proteomes" id="UP001385951"/>
    </source>
</evidence>
<dbReference type="GO" id="GO:0006623">
    <property type="term" value="P:protein targeting to vacuole"/>
    <property type="evidence" value="ECO:0007669"/>
    <property type="project" value="TreeGrafter"/>
</dbReference>
<dbReference type="InterPro" id="IPR009851">
    <property type="entry name" value="Mod_r"/>
</dbReference>
<name>A0AAW0FJE6_9APHY</name>
<dbReference type="GO" id="GO:0006612">
    <property type="term" value="P:protein targeting to membrane"/>
    <property type="evidence" value="ECO:0007669"/>
    <property type="project" value="TreeGrafter"/>
</dbReference>
<dbReference type="AlphaFoldDB" id="A0AAW0FJE6"/>
<sequence>MATQLLAEFPELSHLSREDLEDILTDPQYFQAIFHTLNQVKQLHQAQADLGLANETIAQNSLAYQEALYKLRSETMDAFNDAKQLEARWKEVEREQKEVYQRFSPQFLLMRLKHATTAQDELSEALATSFVQGSSSDPTGNGKDIDDFVKEFKELRKTYHKRVMWGDRWSTGQVH</sequence>
<evidence type="ECO:0000256" key="3">
    <source>
        <dbReference type="ARBA" id="ARBA00022448"/>
    </source>
</evidence>
<dbReference type="Pfam" id="PF07200">
    <property type="entry name" value="Mod_r"/>
    <property type="match status" value="1"/>
</dbReference>
<evidence type="ECO:0000256" key="1">
    <source>
        <dbReference type="ARBA" id="ARBA00004177"/>
    </source>
</evidence>
<keyword evidence="5 6" id="KW-0653">Protein transport</keyword>
<evidence type="ECO:0000256" key="5">
    <source>
        <dbReference type="ARBA" id="ARBA00022927"/>
    </source>
</evidence>
<dbReference type="PROSITE" id="PS51314">
    <property type="entry name" value="VPS37_C"/>
    <property type="match status" value="1"/>
</dbReference>